<proteinExistence type="predicted"/>
<organism evidence="1 2">
    <name type="scientific">Castor canadensis</name>
    <name type="common">American beaver</name>
    <dbReference type="NCBI Taxonomy" id="51338"/>
    <lineage>
        <taxon>Eukaryota</taxon>
        <taxon>Metazoa</taxon>
        <taxon>Chordata</taxon>
        <taxon>Craniata</taxon>
        <taxon>Vertebrata</taxon>
        <taxon>Euteleostomi</taxon>
        <taxon>Mammalia</taxon>
        <taxon>Eutheria</taxon>
        <taxon>Euarchontoglires</taxon>
        <taxon>Glires</taxon>
        <taxon>Rodentia</taxon>
        <taxon>Castorimorpha</taxon>
        <taxon>Castoridae</taxon>
        <taxon>Castor</taxon>
    </lineage>
</organism>
<reference evidence="2" key="1">
    <citation type="submission" date="2025-08" db="UniProtKB">
        <authorList>
            <consortium name="RefSeq"/>
        </authorList>
    </citation>
    <scope>IDENTIFICATION</scope>
</reference>
<name>A0AC58LRB4_CASCN</name>
<dbReference type="Proteomes" id="UP001732720">
    <property type="component" value="Chromosome X"/>
</dbReference>
<accession>A0AC58LRB4</accession>
<gene>
    <name evidence="2" type="primary">LOC141419840</name>
</gene>
<dbReference type="RefSeq" id="XP_073919704.1">
    <property type="nucleotide sequence ID" value="XM_074063603.1"/>
</dbReference>
<protein>
    <submittedName>
        <fullName evidence="2">Melanoma-associated antigen B18-like</fullName>
    </submittedName>
</protein>
<evidence type="ECO:0000313" key="2">
    <source>
        <dbReference type="RefSeq" id="XP_073919704.1"/>
    </source>
</evidence>
<evidence type="ECO:0000313" key="1">
    <source>
        <dbReference type="Proteomes" id="UP001732720"/>
    </source>
</evidence>
<sequence length="342" mass="38579">MPRGQKSKQRAREKRHQVRSGNKDLDGAQATTTEREESCSSSSSLFGCQPQNVSAAGTTNVPQGVPATINTTVAILHTDSDEGTQSQDEKSSDSSQGTEGWRKDPINRKVVLLVQYLIDKYQKKEPILKADMIKSVIKKYKHNFNEIFKKASEHMELAFGVDLKEVDPIRHCYAFVNKLDHAIDGTMSEEDSIPKTGLLMIVLGMIFMNENCAPEEEVWEVLNIMGVYANKQHFIYGDPKKVITEDLVQLKYLEYRQVPDSDPPHYEFLWGSRAQAEISKMKILEFLAKIHDSTPNAFPYWYEEALKDEEERAQARVAARARTAALASSQPRATSSSFSQAK</sequence>
<keyword evidence="1" id="KW-1185">Reference proteome</keyword>